<protein>
    <submittedName>
        <fullName evidence="1">Uncharacterized protein</fullName>
    </submittedName>
</protein>
<proteinExistence type="predicted"/>
<evidence type="ECO:0000313" key="1">
    <source>
        <dbReference type="EMBL" id="GJM60210.1"/>
    </source>
</evidence>
<comment type="caution">
    <text evidence="1">The sequence shown here is derived from an EMBL/GenBank/DDBJ whole genome shotgun (WGS) entry which is preliminary data.</text>
</comment>
<dbReference type="EMBL" id="BQKE01000001">
    <property type="protein sequence ID" value="GJM60210.1"/>
    <property type="molecule type" value="Genomic_DNA"/>
</dbReference>
<accession>A0AAN4VWS6</accession>
<dbReference type="Proteomes" id="UP001310022">
    <property type="component" value="Unassembled WGS sequence"/>
</dbReference>
<dbReference type="AlphaFoldDB" id="A0AAN4VWS6"/>
<keyword evidence="2" id="KW-1185">Reference proteome</keyword>
<name>A0AAN4VWS6_9BACT</name>
<organism evidence="1 2">
    <name type="scientific">Persicobacter diffluens</name>
    <dbReference type="NCBI Taxonomy" id="981"/>
    <lineage>
        <taxon>Bacteria</taxon>
        <taxon>Pseudomonadati</taxon>
        <taxon>Bacteroidota</taxon>
        <taxon>Cytophagia</taxon>
        <taxon>Cytophagales</taxon>
        <taxon>Persicobacteraceae</taxon>
        <taxon>Persicobacter</taxon>
    </lineage>
</organism>
<reference evidence="1 2" key="1">
    <citation type="submission" date="2021-12" db="EMBL/GenBank/DDBJ databases">
        <title>Genome sequencing of bacteria with rrn-lacking chromosome and rrn-plasmid.</title>
        <authorList>
            <person name="Anda M."/>
            <person name="Iwasaki W."/>
        </authorList>
    </citation>
    <scope>NUCLEOTIDE SEQUENCE [LARGE SCALE GENOMIC DNA]</scope>
    <source>
        <strain evidence="1 2">NBRC 15940</strain>
    </source>
</reference>
<evidence type="ECO:0000313" key="2">
    <source>
        <dbReference type="Proteomes" id="UP001310022"/>
    </source>
</evidence>
<sequence>MNETQTQRFQEFKDKPPILTDHIASQTFMHHLTFFLFELKEDHKKSRQRLRAVRRYVMKFQALCWQTQEQLKVAKGNSGEVRDLQGKMAECHDWLQHYMNLKGLEEKSTELEREAINSVKAYGQELCNAFNAEGPEGTSLVWEGRAYIVPVKTTIV</sequence>
<gene>
    <name evidence="1" type="ORF">PEDI_07620</name>
</gene>